<evidence type="ECO:0000313" key="4">
    <source>
        <dbReference type="Proteomes" id="UP000743370"/>
    </source>
</evidence>
<reference evidence="3 4" key="1">
    <citation type="submission" date="2020-05" db="EMBL/GenBank/DDBJ databases">
        <title>Vigna angularis (adzuki bean) Var. LongXiaoDou No. 4 denovo assembly.</title>
        <authorList>
            <person name="Xiang H."/>
        </authorList>
    </citation>
    <scope>NUCLEOTIDE SEQUENCE [LARGE SCALE GENOMIC DNA]</scope>
    <source>
        <tissue evidence="3">Leaf</tissue>
    </source>
</reference>
<dbReference type="Pfam" id="PF24173">
    <property type="entry name" value="TPR_TTI1_N"/>
    <property type="match status" value="1"/>
</dbReference>
<dbReference type="PANTHER" id="PTHR18460:SF3">
    <property type="entry name" value="TELO2-INTERACTING PROTEIN 1 HOMOLOG"/>
    <property type="match status" value="1"/>
</dbReference>
<protein>
    <recommendedName>
        <fullName evidence="2">TTI1 N-terminal TPR domain-containing protein</fullName>
    </recommendedName>
</protein>
<organism evidence="3 4">
    <name type="scientific">Phaseolus angularis</name>
    <name type="common">Azuki bean</name>
    <name type="synonym">Vigna angularis</name>
    <dbReference type="NCBI Taxonomy" id="3914"/>
    <lineage>
        <taxon>Eukaryota</taxon>
        <taxon>Viridiplantae</taxon>
        <taxon>Streptophyta</taxon>
        <taxon>Embryophyta</taxon>
        <taxon>Tracheophyta</taxon>
        <taxon>Spermatophyta</taxon>
        <taxon>Magnoliopsida</taxon>
        <taxon>eudicotyledons</taxon>
        <taxon>Gunneridae</taxon>
        <taxon>Pentapetalae</taxon>
        <taxon>rosids</taxon>
        <taxon>fabids</taxon>
        <taxon>Fabales</taxon>
        <taxon>Fabaceae</taxon>
        <taxon>Papilionoideae</taxon>
        <taxon>50 kb inversion clade</taxon>
        <taxon>NPAAA clade</taxon>
        <taxon>indigoferoid/millettioid clade</taxon>
        <taxon>Phaseoleae</taxon>
        <taxon>Vigna</taxon>
    </lineage>
</organism>
<dbReference type="InterPro" id="IPR052587">
    <property type="entry name" value="TELO2-interacting_protein_1"/>
</dbReference>
<dbReference type="SUPFAM" id="SSF48371">
    <property type="entry name" value="ARM repeat"/>
    <property type="match status" value="1"/>
</dbReference>
<comment type="caution">
    <text evidence="3">The sequence shown here is derived from an EMBL/GenBank/DDBJ whole genome shotgun (WGS) entry which is preliminary data.</text>
</comment>
<dbReference type="InterPro" id="IPR016024">
    <property type="entry name" value="ARM-type_fold"/>
</dbReference>
<dbReference type="Proteomes" id="UP000743370">
    <property type="component" value="Unassembled WGS sequence"/>
</dbReference>
<feature type="region of interest" description="Disordered" evidence="1">
    <location>
        <begin position="372"/>
        <end position="396"/>
    </location>
</feature>
<name>A0A8T0JP57_PHAAN</name>
<dbReference type="PANTHER" id="PTHR18460">
    <property type="entry name" value="TEL2 INTERACTING PROTEIN 1 TTI1 FAMILY MEMBER"/>
    <property type="match status" value="1"/>
</dbReference>
<evidence type="ECO:0000313" key="3">
    <source>
        <dbReference type="EMBL" id="KAG2377296.1"/>
    </source>
</evidence>
<dbReference type="InterPro" id="IPR049362">
    <property type="entry name" value="TTI1_rpt"/>
</dbReference>
<feature type="domain" description="TTI1 N-terminal TPR" evidence="2">
    <location>
        <begin position="220"/>
        <end position="469"/>
    </location>
</feature>
<dbReference type="InterPro" id="IPR057566">
    <property type="entry name" value="TPR_TTI1_N"/>
</dbReference>
<accession>A0A8T0JP57</accession>
<proteinExistence type="predicted"/>
<feature type="compositionally biased region" description="Polar residues" evidence="1">
    <location>
        <begin position="377"/>
        <end position="390"/>
    </location>
</feature>
<evidence type="ECO:0000259" key="2">
    <source>
        <dbReference type="Pfam" id="PF24173"/>
    </source>
</evidence>
<sequence length="1418" mass="157739">MDKLTEEEVETDQLKSSTFQRLKSHSLHLLDLLQNPHIHNQKHSSVTVIPQLLRFLQTSSPSALQPFFDYALFPLLLLLDAAVQCRSTLKIDSLENYNTPGVLKTPVEVSDGVAEGVVKCLEELLRKCRLNSVDQMVVLLKKLTYGAMLSPSEASEEFREGILLCVKALLLSLYSCSDMSCVCKQIPGLPALWGGDNNDRLHKTFVSGSESGECLLAFLQSQFASAAIGHWLSLLLKTADTEAARGQQGSARLRIEAFKTLRVLVAKVGSADALAFFLPGIASQLAKVLHSAKIVISGPAGNVDSIDQAIRGFTEFLMIVLQDDANASALDIESSSDFDSNECNSTLSLLEELRHLQVKNCVNTKATEDTGVESEKISYSQTQLQETGNTDPDKENLSLHVKRTKDWMQRTSEHVNKLLDATFPDICIHPSQKVRKGLVDAIKGLLSECFYTLGESRLMLLECLCALVFDVSNDVSSTAQDFLEYLFSQNLKHVIKQNATEIFIRHLEKLPRVVLGHEESYAVLHAQKLLTIIFYSGPSLILAHLQSPVEATRFLDLFAACLSHNSVFSGSLRKITSTDRSSALGYLPSIAELKSGANFFNYSPSLISSGLSELPKYKLIEEKSIEKLVKTAQNNYELPRMPPWFSYVGSLKLYEPLAGILRFVGLSLVADNISEGLMLHVIETLLGYFRKLVSELRLREYNEESWQSWYDRHGSGQLLRQASTAACMLNEIIFGVSERASNDFASIFHNCAFHTAFWKMPKDKGIRSYLVECIGGILHEYLSAEVWNVPIDCGTADLLHNAVVEEDISLYFFQDAAMLRIFNMCLGRDFVSSGFLHSSLYLLLENLSSSNYRVRNSADSVLHILSTTSGFPTVGQLVLENADYVVDSICRQLRHLDLNHHVPNVLASMLSYIGVAHKILPLLEEPMRSVSMELEILGRHQHPDLTIPFLKAVAEIVKASKHEAFLLPTQTELFARDVRSIISNSAETKQDQWEEILFKLNDSRRYRRTVGSIAGSCVTAAIPLLASIKQEICLAALDIIESGTLAIAKIEAAYKHEREIKEATEEALESLSLYQLKDTLEANEEGADENRLLPAMNKIWPFLVTCIQNRNPVVSSPSLAVISYLIVWMILLERYFRDATHVWQAVRRCLSVISSVVPVCGGDFFTRRFLSDGAHFWKLLITSPFHKKSFSKDERIPLQLPYRSSSMSSEDSLAETSHLKVQIAVLNMIADLCRNKSSSSALELVLKKVSGLVVGIACSGVVGLRDASLNALHGLASIDPDLVWLLLADIYYTKYKENLPPPRPELPQISQILPPPMSPKEYLYVQYGGQSYGFDIDLASLDIAFTRFDSQHQIIPKCVLKCVLKALRSSNRGNLKVGVRVKGLLVDKVVRLVGITVAGLEVMSLVMVDPKAVVIRVS</sequence>
<gene>
    <name evidence="3" type="ORF">HKW66_Vig0259230</name>
</gene>
<evidence type="ECO:0000256" key="1">
    <source>
        <dbReference type="SAM" id="MobiDB-lite"/>
    </source>
</evidence>
<dbReference type="GO" id="GO:0005737">
    <property type="term" value="C:cytoplasm"/>
    <property type="evidence" value="ECO:0007669"/>
    <property type="project" value="TreeGrafter"/>
</dbReference>
<dbReference type="EMBL" id="JABFOF010000010">
    <property type="protein sequence ID" value="KAG2377296.1"/>
    <property type="molecule type" value="Genomic_DNA"/>
</dbReference>
<dbReference type="Pfam" id="PF21547">
    <property type="entry name" value="TTI1"/>
    <property type="match status" value="1"/>
</dbReference>